<proteinExistence type="predicted"/>
<gene>
    <name evidence="5" type="ORF">PVAP13_4KG212205</name>
</gene>
<dbReference type="GO" id="GO:0003824">
    <property type="term" value="F:catalytic activity"/>
    <property type="evidence" value="ECO:0007669"/>
    <property type="project" value="InterPro"/>
</dbReference>
<sequence length="948" mass="108088">MDNINFLIWNARGLNDHARRDSVRKVVDSCKPALVCIQETKLAVITQRDVISMLGRDFQDFVYLAAQGTRGGIPVAWRQGILTSDQYRVHRHSVSIRFRIDDEPDWWFTRVYGPHQDAEKAGFLNELREVRSHCTGPWVLGGDFIMIYSAEDKNNKNLNRAMKGRFRSQQGNTSTSNTAASPASVAAEYDPKTDPKRRPANSKDPGWEFGYWENPNDRDKVTCKMCSKKIPGGIKRLKQHLAGGYGDVILCPGSSTELRKRMKEYLDGNKRRLLYLDEQENEEDEDVVEVPAAASKGKEKPNGNKKSVAAMFRTPEEIVDERHSGRFQKTIQNSMRTKDEKHYVDLQWALFFYEAGIAIHADAARQFEVALEATAQYGPGYVPPSEYMLREPLLWECVKLTGNMRVDHERAWKHYGCTLMSDGWTDRRGRHLINFLVNSPEGTYFLESIDASGEVHDAYLLADLLEERINQIGKDKVVQVVTNNGSNYKAAGKLLMERIPTLFWSPCATHCLDLMLEDIGNLKEFKKTITCGKRVANFIYRHGRILSAMREKTNGKEIVRPGATRFATSYLSLKSLYTLKDPLKALFNSVEDCLRASAPLLIVLRAADGDEKPAMPEVAALMALAKEKIKLSFATQNKSGLLKKIMGIIEKHWLNQMDHPLYGAALYLNPGKLFPLIKADNDETVGQLRACFLKVLRRMVPEREIRNKINDQAMDYECQRGDAFSDEMAIENIESKSPLDWWRSYGGLAIDLQRFARRVVGLCASSAGCERNWSTFEQKRNRLLHKRLNAIVFISYNRKMKTRFQMLRQKKKNIDPLVISHFDWDNEWADSLHVPPQGHRGCELDDGLTWNLVDEVVGASEALRGRNLPRTAHRNNHGEPITYRKRARSSATIVEDDEDEHMGSENEEEEELQDPYDDVDVTDDEDSPSNDAEENRDAANSNEFDDGY</sequence>
<dbReference type="SUPFAM" id="SSF53098">
    <property type="entry name" value="Ribonuclease H-like"/>
    <property type="match status" value="1"/>
</dbReference>
<keyword evidence="6" id="KW-1185">Reference proteome</keyword>
<dbReference type="Pfam" id="PF04937">
    <property type="entry name" value="DUF659"/>
    <property type="match status" value="1"/>
</dbReference>
<evidence type="ECO:0000313" key="5">
    <source>
        <dbReference type="EMBL" id="KAG2611812.1"/>
    </source>
</evidence>
<dbReference type="Proteomes" id="UP000823388">
    <property type="component" value="Chromosome 4K"/>
</dbReference>
<dbReference type="PANTHER" id="PTHR32166:SF74">
    <property type="entry name" value="OS05G0256350 PROTEIN"/>
    <property type="match status" value="1"/>
</dbReference>
<dbReference type="InterPro" id="IPR036691">
    <property type="entry name" value="Endo/exonu/phosph_ase_sf"/>
</dbReference>
<name>A0A8T0TIU4_PANVG</name>
<evidence type="ECO:0000259" key="4">
    <source>
        <dbReference type="Pfam" id="PF05699"/>
    </source>
</evidence>
<organism evidence="5 6">
    <name type="scientific">Panicum virgatum</name>
    <name type="common">Blackwell switchgrass</name>
    <dbReference type="NCBI Taxonomy" id="38727"/>
    <lineage>
        <taxon>Eukaryota</taxon>
        <taxon>Viridiplantae</taxon>
        <taxon>Streptophyta</taxon>
        <taxon>Embryophyta</taxon>
        <taxon>Tracheophyta</taxon>
        <taxon>Spermatophyta</taxon>
        <taxon>Magnoliopsida</taxon>
        <taxon>Liliopsida</taxon>
        <taxon>Poales</taxon>
        <taxon>Poaceae</taxon>
        <taxon>PACMAD clade</taxon>
        <taxon>Panicoideae</taxon>
        <taxon>Panicodae</taxon>
        <taxon>Paniceae</taxon>
        <taxon>Panicinae</taxon>
        <taxon>Panicum</taxon>
        <taxon>Panicum sect. Hiantes</taxon>
    </lineage>
</organism>
<evidence type="ECO:0000256" key="1">
    <source>
        <dbReference type="SAM" id="MobiDB-lite"/>
    </source>
</evidence>
<dbReference type="Pfam" id="PF03372">
    <property type="entry name" value="Exo_endo_phos"/>
    <property type="match status" value="1"/>
</dbReference>
<feature type="region of interest" description="Disordered" evidence="1">
    <location>
        <begin position="166"/>
        <end position="211"/>
    </location>
</feature>
<dbReference type="EMBL" id="CM029043">
    <property type="protein sequence ID" value="KAG2611812.1"/>
    <property type="molecule type" value="Genomic_DNA"/>
</dbReference>
<protein>
    <recommendedName>
        <fullName evidence="7">BED-type domain-containing protein</fullName>
    </recommendedName>
</protein>
<evidence type="ECO:0008006" key="7">
    <source>
        <dbReference type="Google" id="ProtNLM"/>
    </source>
</evidence>
<evidence type="ECO:0000313" key="6">
    <source>
        <dbReference type="Proteomes" id="UP000823388"/>
    </source>
</evidence>
<dbReference type="InterPro" id="IPR012337">
    <property type="entry name" value="RNaseH-like_sf"/>
</dbReference>
<dbReference type="InterPro" id="IPR005135">
    <property type="entry name" value="Endo/exonuclease/phosphatase"/>
</dbReference>
<feature type="region of interest" description="Disordered" evidence="1">
    <location>
        <begin position="867"/>
        <end position="948"/>
    </location>
</feature>
<dbReference type="GO" id="GO:0046983">
    <property type="term" value="F:protein dimerization activity"/>
    <property type="evidence" value="ECO:0007669"/>
    <property type="project" value="InterPro"/>
</dbReference>
<dbReference type="Pfam" id="PF05699">
    <property type="entry name" value="Dimer_Tnp_hAT"/>
    <property type="match status" value="1"/>
</dbReference>
<dbReference type="SUPFAM" id="SSF56219">
    <property type="entry name" value="DNase I-like"/>
    <property type="match status" value="1"/>
</dbReference>
<feature type="compositionally biased region" description="Acidic residues" evidence="1">
    <location>
        <begin position="894"/>
        <end position="934"/>
    </location>
</feature>
<feature type="domain" description="Endonuclease/exonuclease/phosphatase" evidence="2">
    <location>
        <begin position="9"/>
        <end position="144"/>
    </location>
</feature>
<dbReference type="InterPro" id="IPR008906">
    <property type="entry name" value="HATC_C_dom"/>
</dbReference>
<feature type="domain" description="DUF659" evidence="3">
    <location>
        <begin position="384"/>
        <end position="535"/>
    </location>
</feature>
<accession>A0A8T0TIU4</accession>
<reference evidence="5" key="1">
    <citation type="submission" date="2020-05" db="EMBL/GenBank/DDBJ databases">
        <title>WGS assembly of Panicum virgatum.</title>
        <authorList>
            <person name="Lovell J.T."/>
            <person name="Jenkins J."/>
            <person name="Shu S."/>
            <person name="Juenger T.E."/>
            <person name="Schmutz J."/>
        </authorList>
    </citation>
    <scope>NUCLEOTIDE SEQUENCE</scope>
    <source>
        <strain evidence="5">AP13</strain>
    </source>
</reference>
<evidence type="ECO:0000259" key="3">
    <source>
        <dbReference type="Pfam" id="PF04937"/>
    </source>
</evidence>
<evidence type="ECO:0000259" key="2">
    <source>
        <dbReference type="Pfam" id="PF03372"/>
    </source>
</evidence>
<dbReference type="InterPro" id="IPR007021">
    <property type="entry name" value="DUF659"/>
</dbReference>
<feature type="compositionally biased region" description="Low complexity" evidence="1">
    <location>
        <begin position="173"/>
        <end position="187"/>
    </location>
</feature>
<comment type="caution">
    <text evidence="5">The sequence shown here is derived from an EMBL/GenBank/DDBJ whole genome shotgun (WGS) entry which is preliminary data.</text>
</comment>
<dbReference type="PANTHER" id="PTHR32166">
    <property type="entry name" value="OSJNBA0013A04.12 PROTEIN"/>
    <property type="match status" value="1"/>
</dbReference>
<dbReference type="AlphaFoldDB" id="A0A8T0TIU4"/>
<feature type="domain" description="HAT C-terminal dimerisation" evidence="4">
    <location>
        <begin position="735"/>
        <end position="796"/>
    </location>
</feature>
<dbReference type="Gene3D" id="3.60.10.10">
    <property type="entry name" value="Endonuclease/exonuclease/phosphatase"/>
    <property type="match status" value="1"/>
</dbReference>